<gene>
    <name evidence="4" type="ORF">DL346_19390</name>
</gene>
<dbReference type="PANTHER" id="PTHR31793">
    <property type="entry name" value="4-HYDROXYBENZOYL-COA THIOESTERASE FAMILY MEMBER"/>
    <property type="match status" value="1"/>
</dbReference>
<dbReference type="AlphaFoldDB" id="A0A328TYN3"/>
<evidence type="ECO:0000313" key="4">
    <source>
        <dbReference type="EMBL" id="RAP75627.1"/>
    </source>
</evidence>
<dbReference type="PIRSF" id="PIRSF003230">
    <property type="entry name" value="YbgC"/>
    <property type="match status" value="1"/>
</dbReference>
<name>A0A328TYN3_9BACL</name>
<protein>
    <submittedName>
        <fullName evidence="4">Acyl-CoA thioesterase</fullName>
    </submittedName>
</protein>
<evidence type="ECO:0000313" key="5">
    <source>
        <dbReference type="Proteomes" id="UP000249260"/>
    </source>
</evidence>
<evidence type="ECO:0000256" key="2">
    <source>
        <dbReference type="ARBA" id="ARBA00022801"/>
    </source>
</evidence>
<dbReference type="InterPro" id="IPR006683">
    <property type="entry name" value="Thioestr_dom"/>
</dbReference>
<proteinExistence type="inferred from homology"/>
<dbReference type="InterPro" id="IPR008272">
    <property type="entry name" value="HB-CoA_thioesterase_AS"/>
</dbReference>
<dbReference type="Pfam" id="PF03061">
    <property type="entry name" value="4HBT"/>
    <property type="match status" value="1"/>
</dbReference>
<organism evidence="4 5">
    <name type="scientific">Paenibacillus montanisoli</name>
    <dbReference type="NCBI Taxonomy" id="2081970"/>
    <lineage>
        <taxon>Bacteria</taxon>
        <taxon>Bacillati</taxon>
        <taxon>Bacillota</taxon>
        <taxon>Bacilli</taxon>
        <taxon>Bacillales</taxon>
        <taxon>Paenibacillaceae</taxon>
        <taxon>Paenibacillus</taxon>
    </lineage>
</organism>
<dbReference type="EMBL" id="QLUW01000003">
    <property type="protein sequence ID" value="RAP75627.1"/>
    <property type="molecule type" value="Genomic_DNA"/>
</dbReference>
<accession>A0A328TYN3</accession>
<evidence type="ECO:0000259" key="3">
    <source>
        <dbReference type="Pfam" id="PF03061"/>
    </source>
</evidence>
<dbReference type="SUPFAM" id="SSF54637">
    <property type="entry name" value="Thioesterase/thiol ester dehydrase-isomerase"/>
    <property type="match status" value="1"/>
</dbReference>
<dbReference type="InterPro" id="IPR029069">
    <property type="entry name" value="HotDog_dom_sf"/>
</dbReference>
<comment type="similarity">
    <text evidence="1">Belongs to the 4-hydroxybenzoyl-CoA thioesterase family.</text>
</comment>
<comment type="caution">
    <text evidence="4">The sequence shown here is derived from an EMBL/GenBank/DDBJ whole genome shotgun (WGS) entry which is preliminary data.</text>
</comment>
<dbReference type="OrthoDB" id="9800856at2"/>
<evidence type="ECO:0000256" key="1">
    <source>
        <dbReference type="ARBA" id="ARBA00005953"/>
    </source>
</evidence>
<dbReference type="NCBIfam" id="TIGR00051">
    <property type="entry name" value="YbgC/FadM family acyl-CoA thioesterase"/>
    <property type="match status" value="1"/>
</dbReference>
<sequence>MLWHLHPLRVRYQETDQMGVVFHGNYVTWFEIGRTEFVRAFGMSYEAAEKQGLLLPVVDLDCAYHSPARYDEAVIVCTRLEQFSPIRISFRSEIRLVHEADAAWTQHGPGAQWFRGEEPPGKLLVSGGTRHVWVNREWRPTRLDKQMPELYGFMDSASRGIVPDTGKGGS</sequence>
<dbReference type="CDD" id="cd00586">
    <property type="entry name" value="4HBT"/>
    <property type="match status" value="1"/>
</dbReference>
<dbReference type="InterPro" id="IPR050563">
    <property type="entry name" value="4-hydroxybenzoyl-CoA_TE"/>
</dbReference>
<dbReference type="InterPro" id="IPR006684">
    <property type="entry name" value="YbgC/YbaW"/>
</dbReference>
<dbReference type="Gene3D" id="3.10.129.10">
    <property type="entry name" value="Hotdog Thioesterase"/>
    <property type="match status" value="1"/>
</dbReference>
<reference evidence="4 5" key="1">
    <citation type="submission" date="2018-06" db="EMBL/GenBank/DDBJ databases">
        <title>Paenibacillus montanisoli sp. nov., isolated from mountain area soil.</title>
        <authorList>
            <person name="Wu M."/>
        </authorList>
    </citation>
    <scope>NUCLEOTIDE SEQUENCE [LARGE SCALE GENOMIC DNA]</scope>
    <source>
        <strain evidence="4 5">RA17</strain>
    </source>
</reference>
<dbReference type="Proteomes" id="UP000249260">
    <property type="component" value="Unassembled WGS sequence"/>
</dbReference>
<dbReference type="PANTHER" id="PTHR31793:SF27">
    <property type="entry name" value="NOVEL THIOESTERASE SUPERFAMILY DOMAIN AND SAPOSIN A-TYPE DOMAIN CONTAINING PROTEIN (0610012H03RIK)"/>
    <property type="match status" value="1"/>
</dbReference>
<keyword evidence="5" id="KW-1185">Reference proteome</keyword>
<feature type="domain" description="Thioesterase" evidence="3">
    <location>
        <begin position="18"/>
        <end position="95"/>
    </location>
</feature>
<keyword evidence="2" id="KW-0378">Hydrolase</keyword>
<dbReference type="PROSITE" id="PS01328">
    <property type="entry name" value="4HBCOA_THIOESTERASE"/>
    <property type="match status" value="1"/>
</dbReference>
<dbReference type="GO" id="GO:0047617">
    <property type="term" value="F:fatty acyl-CoA hydrolase activity"/>
    <property type="evidence" value="ECO:0007669"/>
    <property type="project" value="TreeGrafter"/>
</dbReference>